<dbReference type="AlphaFoldDB" id="A0A0F9EME8"/>
<evidence type="ECO:0000259" key="1">
    <source>
        <dbReference type="Pfam" id="PF00149"/>
    </source>
</evidence>
<dbReference type="GO" id="GO:0016787">
    <property type="term" value="F:hydrolase activity"/>
    <property type="evidence" value="ECO:0007669"/>
    <property type="project" value="InterPro"/>
</dbReference>
<name>A0A0F9EME8_9ZZZZ</name>
<comment type="caution">
    <text evidence="2">The sequence shown here is derived from an EMBL/GenBank/DDBJ whole genome shotgun (WGS) entry which is preliminary data.</text>
</comment>
<dbReference type="InterPro" id="IPR004843">
    <property type="entry name" value="Calcineurin-like_PHP"/>
</dbReference>
<dbReference type="EMBL" id="LAZR01036363">
    <property type="protein sequence ID" value="KKL25048.1"/>
    <property type="molecule type" value="Genomic_DNA"/>
</dbReference>
<feature type="domain" description="Calcineurin-like phosphoesterase" evidence="1">
    <location>
        <begin position="2"/>
        <end position="120"/>
    </location>
</feature>
<gene>
    <name evidence="2" type="ORF">LCGC14_2409220</name>
</gene>
<proteinExistence type="predicted"/>
<reference evidence="2" key="1">
    <citation type="journal article" date="2015" name="Nature">
        <title>Complex archaea that bridge the gap between prokaryotes and eukaryotes.</title>
        <authorList>
            <person name="Spang A."/>
            <person name="Saw J.H."/>
            <person name="Jorgensen S.L."/>
            <person name="Zaremba-Niedzwiedzka K."/>
            <person name="Martijn J."/>
            <person name="Lind A.E."/>
            <person name="van Eijk R."/>
            <person name="Schleper C."/>
            <person name="Guy L."/>
            <person name="Ettema T.J."/>
        </authorList>
    </citation>
    <scope>NUCLEOTIDE SEQUENCE</scope>
</reference>
<dbReference type="Pfam" id="PF00149">
    <property type="entry name" value="Metallophos"/>
    <property type="match status" value="1"/>
</dbReference>
<organism evidence="2">
    <name type="scientific">marine sediment metagenome</name>
    <dbReference type="NCBI Taxonomy" id="412755"/>
    <lineage>
        <taxon>unclassified sequences</taxon>
        <taxon>metagenomes</taxon>
        <taxon>ecological metagenomes</taxon>
    </lineage>
</organism>
<dbReference type="InterPro" id="IPR029052">
    <property type="entry name" value="Metallo-depent_PP-like"/>
</dbReference>
<dbReference type="SUPFAM" id="SSF56300">
    <property type="entry name" value="Metallo-dependent phosphatases"/>
    <property type="match status" value="1"/>
</dbReference>
<sequence>MIYITSDQHWGHNAIRWLSSFRSFESLEDMDNHMVHAWNKRVTPADTVYHIGDIFWHINVARAILPRLNGNIKLIRGNHDWWLDEIVTRHEGDIWSKIEIIDPIYRLNFNKTKIWMCHYPLRVWEGSFRGAMMLYGHCHGTIEKDRLPRSMDMSVDVSGYEPWTVEEVWEHLSKDKIMPEELRIGGGLKYDHRVSKEGRER</sequence>
<accession>A0A0F9EME8</accession>
<protein>
    <recommendedName>
        <fullName evidence="1">Calcineurin-like phosphoesterase domain-containing protein</fullName>
    </recommendedName>
</protein>
<evidence type="ECO:0000313" key="2">
    <source>
        <dbReference type="EMBL" id="KKL25048.1"/>
    </source>
</evidence>
<dbReference type="Gene3D" id="3.60.21.10">
    <property type="match status" value="1"/>
</dbReference>